<name>E6PI46_9ZZZZ</name>
<comment type="caution">
    <text evidence="11">The sequence shown here is derived from an EMBL/GenBank/DDBJ whole genome shotgun (WGS) entry which is preliminary data.</text>
</comment>
<feature type="domain" description="Alpha-D-phosphohexomutase C-terminal" evidence="7">
    <location>
        <begin position="374"/>
        <end position="443"/>
    </location>
</feature>
<sequence>MEKSAIESVFKSYDVRGVFPSEINVELAYKIGRCFVPLLGAKRIVVGRDMRPSGEELFAALARGATEAGADVVSIGLVSTDALYFAVGKYGFDGGVMITASHNPAKYNGMKFTRSEAQAISFDGGLREIRDRILADDLPPKAEKAGSISERFVLDDFAEHTLSFIDRSKVKPFKIAIDAGNGMAGATVPHVFKHLPCTVVPLFFELDGNFPNHPASPIEPENMLDLQAAVRKHGCDLGVAFDGDADRMFLVDERGELIDGSTVTALVAISTLKRYPGAKILYNLICSRSVPEQVLAHGGIPIRSQVGHSIIKKIMRDEDVVFGGEHSGHFYFRDNWYADSGMIALMSCLELFSESPVAASATIAPIDTRSRSGEINTHVEDTQATLQRLAAAHPDAEVDHLDGLTISYPHWWMNIRPSNTEPLLRLNVEGDDTESMERERDAALALIRGK</sequence>
<evidence type="ECO:0000313" key="11">
    <source>
        <dbReference type="EMBL" id="CBH76136.1"/>
    </source>
</evidence>
<dbReference type="PANTHER" id="PTHR43771:SF1">
    <property type="entry name" value="PHOSPHOMANNOMUTASE"/>
    <property type="match status" value="1"/>
</dbReference>
<evidence type="ECO:0000256" key="1">
    <source>
        <dbReference type="ARBA" id="ARBA00001946"/>
    </source>
</evidence>
<dbReference type="InterPro" id="IPR005844">
    <property type="entry name" value="A-D-PHexomutase_a/b/a-I"/>
</dbReference>
<dbReference type="InterPro" id="IPR005845">
    <property type="entry name" value="A-D-PHexomutase_a/b/a-II"/>
</dbReference>
<accession>E6PI46</accession>
<dbReference type="SUPFAM" id="SSF55957">
    <property type="entry name" value="Phosphoglucomutase, C-terminal domain"/>
    <property type="match status" value="1"/>
</dbReference>
<comment type="similarity">
    <text evidence="2">Belongs to the phosphohexose mutase family.</text>
</comment>
<evidence type="ECO:0000256" key="5">
    <source>
        <dbReference type="ARBA" id="ARBA00022842"/>
    </source>
</evidence>
<dbReference type="Gene3D" id="3.40.120.10">
    <property type="entry name" value="Alpha-D-Glucose-1,6-Bisphosphate, subunit A, domain 3"/>
    <property type="match status" value="3"/>
</dbReference>
<evidence type="ECO:0000259" key="9">
    <source>
        <dbReference type="Pfam" id="PF02879"/>
    </source>
</evidence>
<feature type="domain" description="Alpha-D-phosphohexomutase alpha/beta/alpha" evidence="9">
    <location>
        <begin position="156"/>
        <end position="255"/>
    </location>
</feature>
<evidence type="ECO:0000259" key="7">
    <source>
        <dbReference type="Pfam" id="PF00408"/>
    </source>
</evidence>
<evidence type="ECO:0000259" key="8">
    <source>
        <dbReference type="Pfam" id="PF02878"/>
    </source>
</evidence>
<feature type="domain" description="Alpha-D-phosphohexomutase alpha/beta/alpha" evidence="8">
    <location>
        <begin position="9"/>
        <end position="132"/>
    </location>
</feature>
<evidence type="ECO:0000259" key="10">
    <source>
        <dbReference type="Pfam" id="PF02880"/>
    </source>
</evidence>
<evidence type="ECO:0000256" key="6">
    <source>
        <dbReference type="ARBA" id="ARBA00023235"/>
    </source>
</evidence>
<dbReference type="Pfam" id="PF02879">
    <property type="entry name" value="PGM_PMM_II"/>
    <property type="match status" value="1"/>
</dbReference>
<evidence type="ECO:0000256" key="4">
    <source>
        <dbReference type="ARBA" id="ARBA00022723"/>
    </source>
</evidence>
<evidence type="ECO:0000256" key="3">
    <source>
        <dbReference type="ARBA" id="ARBA00022553"/>
    </source>
</evidence>
<dbReference type="CDD" id="cd03089">
    <property type="entry name" value="PMM_PGM"/>
    <property type="match status" value="1"/>
</dbReference>
<dbReference type="SUPFAM" id="SSF53738">
    <property type="entry name" value="Phosphoglucomutase, first 3 domains"/>
    <property type="match status" value="3"/>
</dbReference>
<comment type="cofactor">
    <cofactor evidence="1">
        <name>Mg(2+)</name>
        <dbReference type="ChEBI" id="CHEBI:18420"/>
    </cofactor>
</comment>
<organism evidence="11">
    <name type="scientific">mine drainage metagenome</name>
    <dbReference type="NCBI Taxonomy" id="410659"/>
    <lineage>
        <taxon>unclassified sequences</taxon>
        <taxon>metagenomes</taxon>
        <taxon>ecological metagenomes</taxon>
    </lineage>
</organism>
<dbReference type="Pfam" id="PF00408">
    <property type="entry name" value="PGM_PMM_IV"/>
    <property type="match status" value="1"/>
</dbReference>
<dbReference type="EMBL" id="CABL01000019">
    <property type="protein sequence ID" value="CBH76136.1"/>
    <property type="molecule type" value="Genomic_DNA"/>
</dbReference>
<keyword evidence="6 11" id="KW-0413">Isomerase</keyword>
<dbReference type="InterPro" id="IPR005841">
    <property type="entry name" value="Alpha-D-phosphohexomutase_SF"/>
</dbReference>
<keyword evidence="3" id="KW-0597">Phosphoprotein</keyword>
<dbReference type="PROSITE" id="PS00710">
    <property type="entry name" value="PGM_PMM"/>
    <property type="match status" value="1"/>
</dbReference>
<dbReference type="PANTHER" id="PTHR43771">
    <property type="entry name" value="PHOSPHOMANNOMUTASE"/>
    <property type="match status" value="1"/>
</dbReference>
<proteinExistence type="inferred from homology"/>
<evidence type="ECO:0000256" key="2">
    <source>
        <dbReference type="ARBA" id="ARBA00010231"/>
    </source>
</evidence>
<keyword evidence="4" id="KW-0479">Metal-binding</keyword>
<feature type="domain" description="Alpha-D-phosphohexomutase alpha/beta/alpha" evidence="10">
    <location>
        <begin position="260"/>
        <end position="360"/>
    </location>
</feature>
<dbReference type="InterPro" id="IPR005846">
    <property type="entry name" value="A-D-PHexomutase_a/b/a-III"/>
</dbReference>
<gene>
    <name evidence="11" type="ORF">CARN1_0616</name>
</gene>
<dbReference type="EC" id="5.4.2.8" evidence="11"/>
<dbReference type="GO" id="GO:0000287">
    <property type="term" value="F:magnesium ion binding"/>
    <property type="evidence" value="ECO:0007669"/>
    <property type="project" value="InterPro"/>
</dbReference>
<dbReference type="GO" id="GO:0004615">
    <property type="term" value="F:phosphomannomutase activity"/>
    <property type="evidence" value="ECO:0007669"/>
    <property type="project" value="UniProtKB-EC"/>
</dbReference>
<dbReference type="InterPro" id="IPR016055">
    <property type="entry name" value="A-D-PHexomutase_a/b/a-I/II/III"/>
</dbReference>
<protein>
    <submittedName>
        <fullName evidence="11">Phosphomannomutase</fullName>
        <ecNumber evidence="11">5.4.2.8</ecNumber>
    </submittedName>
</protein>
<dbReference type="InterPro" id="IPR036900">
    <property type="entry name" value="A-D-PHexomutase_C_sf"/>
</dbReference>
<dbReference type="Gene3D" id="3.30.310.50">
    <property type="entry name" value="Alpha-D-phosphohexomutase, C-terminal domain"/>
    <property type="match status" value="1"/>
</dbReference>
<reference evidence="11" key="1">
    <citation type="submission" date="2009-10" db="EMBL/GenBank/DDBJ databases">
        <title>Diversity of trophic interactions inside an arsenic-rich microbial ecosystem.</title>
        <authorList>
            <person name="Bertin P.N."/>
            <person name="Heinrich-Salmeron A."/>
            <person name="Pelletier E."/>
            <person name="Goulhen-Chollet F."/>
            <person name="Arsene-Ploetze F."/>
            <person name="Gallien S."/>
            <person name="Calteau A."/>
            <person name="Vallenet D."/>
            <person name="Casiot C."/>
            <person name="Chane-Woon-Ming B."/>
            <person name="Giloteaux L."/>
            <person name="Barakat M."/>
            <person name="Bonnefoy V."/>
            <person name="Bruneel O."/>
            <person name="Chandler M."/>
            <person name="Cleiss J."/>
            <person name="Duran R."/>
            <person name="Elbaz-Poulichet F."/>
            <person name="Fonknechten N."/>
            <person name="Lauga B."/>
            <person name="Mornico D."/>
            <person name="Ortet P."/>
            <person name="Schaeffer C."/>
            <person name="Siguier P."/>
            <person name="Alexander Thil Smith A."/>
            <person name="Van Dorsselaer A."/>
            <person name="Weissenbach J."/>
            <person name="Medigue C."/>
            <person name="Le Paslier D."/>
        </authorList>
    </citation>
    <scope>NUCLEOTIDE SEQUENCE</scope>
</reference>
<dbReference type="InterPro" id="IPR016066">
    <property type="entry name" value="A-D-PHexomutase_CS"/>
</dbReference>
<dbReference type="GO" id="GO:0005975">
    <property type="term" value="P:carbohydrate metabolic process"/>
    <property type="evidence" value="ECO:0007669"/>
    <property type="project" value="InterPro"/>
</dbReference>
<dbReference type="Pfam" id="PF02878">
    <property type="entry name" value="PGM_PMM_I"/>
    <property type="match status" value="1"/>
</dbReference>
<dbReference type="AlphaFoldDB" id="E6PI46"/>
<dbReference type="Pfam" id="PF02880">
    <property type="entry name" value="PGM_PMM_III"/>
    <property type="match status" value="1"/>
</dbReference>
<keyword evidence="5" id="KW-0460">Magnesium</keyword>
<dbReference type="InterPro" id="IPR005843">
    <property type="entry name" value="A-D-PHexomutase_C"/>
</dbReference>
<dbReference type="PRINTS" id="PR00509">
    <property type="entry name" value="PGMPMM"/>
</dbReference>